<evidence type="ECO:0000313" key="1">
    <source>
        <dbReference type="EMBL" id="GFQ07362.1"/>
    </source>
</evidence>
<reference evidence="1" key="1">
    <citation type="submission" date="2020-07" db="EMBL/GenBank/DDBJ databases">
        <title>Ethylene signaling mediates host invasion by parasitic plants.</title>
        <authorList>
            <person name="Yoshida S."/>
        </authorList>
    </citation>
    <scope>NUCLEOTIDE SEQUENCE</scope>
    <source>
        <strain evidence="1">Okayama</strain>
    </source>
</reference>
<dbReference type="EMBL" id="BMAC01001474">
    <property type="protein sequence ID" value="GFQ07362.1"/>
    <property type="molecule type" value="Genomic_DNA"/>
</dbReference>
<gene>
    <name evidence="1" type="ORF">PHJA_002880300</name>
</gene>
<organism evidence="1 2">
    <name type="scientific">Phtheirospermum japonicum</name>
    <dbReference type="NCBI Taxonomy" id="374723"/>
    <lineage>
        <taxon>Eukaryota</taxon>
        <taxon>Viridiplantae</taxon>
        <taxon>Streptophyta</taxon>
        <taxon>Embryophyta</taxon>
        <taxon>Tracheophyta</taxon>
        <taxon>Spermatophyta</taxon>
        <taxon>Magnoliopsida</taxon>
        <taxon>eudicotyledons</taxon>
        <taxon>Gunneridae</taxon>
        <taxon>Pentapetalae</taxon>
        <taxon>asterids</taxon>
        <taxon>lamiids</taxon>
        <taxon>Lamiales</taxon>
        <taxon>Orobanchaceae</taxon>
        <taxon>Orobanchaceae incertae sedis</taxon>
        <taxon>Phtheirospermum</taxon>
    </lineage>
</organism>
<keyword evidence="2" id="KW-1185">Reference proteome</keyword>
<name>A0A830DNM0_9LAMI</name>
<sequence length="83" mass="9066">MIVKQIVYQKQSDYSPLIDCSNLSGSRQFTAADRLLIGLLAADRFNNHLTGGWRSHTSEITKQEQGTVEVGGVLANVNGLVFS</sequence>
<proteinExistence type="predicted"/>
<comment type="caution">
    <text evidence="1">The sequence shown here is derived from an EMBL/GenBank/DDBJ whole genome shotgun (WGS) entry which is preliminary data.</text>
</comment>
<accession>A0A830DNM0</accession>
<dbReference type="Proteomes" id="UP000653305">
    <property type="component" value="Unassembled WGS sequence"/>
</dbReference>
<evidence type="ECO:0000313" key="2">
    <source>
        <dbReference type="Proteomes" id="UP000653305"/>
    </source>
</evidence>
<dbReference type="AlphaFoldDB" id="A0A830DNM0"/>
<protein>
    <submittedName>
        <fullName evidence="1">Uncharacterized protein</fullName>
    </submittedName>
</protein>